<dbReference type="AlphaFoldDB" id="A0A6C0ATG9"/>
<dbReference type="EMBL" id="MN740803">
    <property type="protein sequence ID" value="QHS82601.1"/>
    <property type="molecule type" value="Genomic_DNA"/>
</dbReference>
<organism evidence="2">
    <name type="scientific">viral metagenome</name>
    <dbReference type="NCBI Taxonomy" id="1070528"/>
    <lineage>
        <taxon>unclassified sequences</taxon>
        <taxon>metagenomes</taxon>
        <taxon>organismal metagenomes</taxon>
    </lineage>
</organism>
<sequence>MEYTSANTTTNIGEFHSNNDNETVLTSLQLLPGQSNFSILLDSSLYQTPIYTTVTQQPNVLQTPNQKKGFDSVTTFYLGALTVVGLLIVYRMTIKDRI</sequence>
<keyword evidence="1" id="KW-1133">Transmembrane helix</keyword>
<proteinExistence type="predicted"/>
<feature type="transmembrane region" description="Helical" evidence="1">
    <location>
        <begin position="76"/>
        <end position="94"/>
    </location>
</feature>
<evidence type="ECO:0000256" key="1">
    <source>
        <dbReference type="SAM" id="Phobius"/>
    </source>
</evidence>
<evidence type="ECO:0000313" key="2">
    <source>
        <dbReference type="EMBL" id="QHS82601.1"/>
    </source>
</evidence>
<protein>
    <submittedName>
        <fullName evidence="2">Uncharacterized protein</fullName>
    </submittedName>
</protein>
<name>A0A6C0ATG9_9ZZZZ</name>
<reference evidence="2" key="1">
    <citation type="journal article" date="2020" name="Nature">
        <title>Giant virus diversity and host interactions through global metagenomics.</title>
        <authorList>
            <person name="Schulz F."/>
            <person name="Roux S."/>
            <person name="Paez-Espino D."/>
            <person name="Jungbluth S."/>
            <person name="Walsh D.A."/>
            <person name="Denef V.J."/>
            <person name="McMahon K.D."/>
            <person name="Konstantinidis K.T."/>
            <person name="Eloe-Fadrosh E.A."/>
            <person name="Kyrpides N.C."/>
            <person name="Woyke T."/>
        </authorList>
    </citation>
    <scope>NUCLEOTIDE SEQUENCE</scope>
    <source>
        <strain evidence="2">GVMAG-S-1101171-111</strain>
    </source>
</reference>
<keyword evidence="1" id="KW-0812">Transmembrane</keyword>
<keyword evidence="1" id="KW-0472">Membrane</keyword>
<accession>A0A6C0ATG9</accession>